<dbReference type="CDD" id="cd04301">
    <property type="entry name" value="NAT_SF"/>
    <property type="match status" value="1"/>
</dbReference>
<dbReference type="EMBL" id="FNID01000016">
    <property type="protein sequence ID" value="SDN33320.1"/>
    <property type="molecule type" value="Genomic_DNA"/>
</dbReference>
<evidence type="ECO:0000259" key="1">
    <source>
        <dbReference type="PROSITE" id="PS51186"/>
    </source>
</evidence>
<protein>
    <submittedName>
        <fullName evidence="2">Ribosomal protein S18 acetylase RimI</fullName>
    </submittedName>
</protein>
<dbReference type="PROSITE" id="PS51186">
    <property type="entry name" value="GNAT"/>
    <property type="match status" value="1"/>
</dbReference>
<dbReference type="AlphaFoldDB" id="A0A1H0AIG1"/>
<dbReference type="GO" id="GO:0005840">
    <property type="term" value="C:ribosome"/>
    <property type="evidence" value="ECO:0007669"/>
    <property type="project" value="UniProtKB-KW"/>
</dbReference>
<proteinExistence type="predicted"/>
<dbReference type="SUPFAM" id="SSF55729">
    <property type="entry name" value="Acyl-CoA N-acyltransferases (Nat)"/>
    <property type="match status" value="1"/>
</dbReference>
<sequence>MYQIRKAVPDDALGIALVKVYTWKTTYTGLIPDNIIDELILAIKAQAERFSNDITLYNNATVAAVENTIVGFCVYGKSRNEDFPDAGEIYALYVLKGFQGMGLGEALFGAAIDELLFQGNNFMIINCLKGNPSLDFYKHMGGKVVGQRQDEIAGASITEDIVLYDNLPQLRKKRRQ</sequence>
<dbReference type="Gene3D" id="3.40.630.30">
    <property type="match status" value="1"/>
</dbReference>
<organism evidence="2 3">
    <name type="scientific">Acetanaerobacterium elongatum</name>
    <dbReference type="NCBI Taxonomy" id="258515"/>
    <lineage>
        <taxon>Bacteria</taxon>
        <taxon>Bacillati</taxon>
        <taxon>Bacillota</taxon>
        <taxon>Clostridia</taxon>
        <taxon>Eubacteriales</taxon>
        <taxon>Oscillospiraceae</taxon>
        <taxon>Acetanaerobacterium</taxon>
    </lineage>
</organism>
<dbReference type="STRING" id="258515.SAMN05192585_11638"/>
<gene>
    <name evidence="2" type="ORF">SAMN05192585_11638</name>
</gene>
<dbReference type="InterPro" id="IPR000182">
    <property type="entry name" value="GNAT_dom"/>
</dbReference>
<name>A0A1H0AIG1_9FIRM</name>
<evidence type="ECO:0000313" key="2">
    <source>
        <dbReference type="EMBL" id="SDN33320.1"/>
    </source>
</evidence>
<accession>A0A1H0AIG1</accession>
<dbReference type="Pfam" id="PF00583">
    <property type="entry name" value="Acetyltransf_1"/>
    <property type="match status" value="1"/>
</dbReference>
<dbReference type="Proteomes" id="UP000199182">
    <property type="component" value="Unassembled WGS sequence"/>
</dbReference>
<dbReference type="RefSeq" id="WP_162840361.1">
    <property type="nucleotide sequence ID" value="NZ_FNID01000016.1"/>
</dbReference>
<dbReference type="InterPro" id="IPR016181">
    <property type="entry name" value="Acyl_CoA_acyltransferase"/>
</dbReference>
<evidence type="ECO:0000313" key="3">
    <source>
        <dbReference type="Proteomes" id="UP000199182"/>
    </source>
</evidence>
<feature type="domain" description="N-acetyltransferase" evidence="1">
    <location>
        <begin position="2"/>
        <end position="168"/>
    </location>
</feature>
<keyword evidence="2" id="KW-0687">Ribonucleoprotein</keyword>
<reference evidence="2 3" key="1">
    <citation type="submission" date="2016-10" db="EMBL/GenBank/DDBJ databases">
        <authorList>
            <person name="de Groot N.N."/>
        </authorList>
    </citation>
    <scope>NUCLEOTIDE SEQUENCE [LARGE SCALE GENOMIC DNA]</scope>
    <source>
        <strain evidence="2 3">CGMCC 1.5012</strain>
    </source>
</reference>
<dbReference type="GO" id="GO:0016747">
    <property type="term" value="F:acyltransferase activity, transferring groups other than amino-acyl groups"/>
    <property type="evidence" value="ECO:0007669"/>
    <property type="project" value="InterPro"/>
</dbReference>
<keyword evidence="2" id="KW-0689">Ribosomal protein</keyword>
<keyword evidence="3" id="KW-1185">Reference proteome</keyword>